<feature type="transmembrane region" description="Helical" evidence="3">
    <location>
        <begin position="351"/>
        <end position="372"/>
    </location>
</feature>
<keyword evidence="3" id="KW-1133">Transmembrane helix</keyword>
<keyword evidence="6" id="KW-1185">Reference proteome</keyword>
<dbReference type="PROSITE" id="PS50850">
    <property type="entry name" value="MFS"/>
    <property type="match status" value="1"/>
</dbReference>
<dbReference type="PANTHER" id="PTHR23520">
    <property type="entry name" value="TRANSPORTER, PUTATIVE (AFU_ORTHOLOGUE AFUA_3G04000)-RELATED"/>
    <property type="match status" value="1"/>
</dbReference>
<dbReference type="GO" id="GO:0022857">
    <property type="term" value="F:transmembrane transporter activity"/>
    <property type="evidence" value="ECO:0007669"/>
    <property type="project" value="InterPro"/>
</dbReference>
<organism evidence="5 6">
    <name type="scientific">Ustilago trichophora</name>
    <dbReference type="NCBI Taxonomy" id="86804"/>
    <lineage>
        <taxon>Eukaryota</taxon>
        <taxon>Fungi</taxon>
        <taxon>Dikarya</taxon>
        <taxon>Basidiomycota</taxon>
        <taxon>Ustilaginomycotina</taxon>
        <taxon>Ustilaginomycetes</taxon>
        <taxon>Ustilaginales</taxon>
        <taxon>Ustilaginaceae</taxon>
        <taxon>Ustilago</taxon>
    </lineage>
</organism>
<reference evidence="5 6" key="1">
    <citation type="submission" date="2018-03" db="EMBL/GenBank/DDBJ databases">
        <authorList>
            <person name="Guldener U."/>
        </authorList>
    </citation>
    <scope>NUCLEOTIDE SEQUENCE [LARGE SCALE GENOMIC DNA]</scope>
    <source>
        <strain evidence="5 6">NBRC100155</strain>
    </source>
</reference>
<evidence type="ECO:0000256" key="1">
    <source>
        <dbReference type="ARBA" id="ARBA00004141"/>
    </source>
</evidence>
<dbReference type="InterPro" id="IPR036259">
    <property type="entry name" value="MFS_trans_sf"/>
</dbReference>
<keyword evidence="3" id="KW-0812">Transmembrane</keyword>
<evidence type="ECO:0000256" key="3">
    <source>
        <dbReference type="SAM" id="Phobius"/>
    </source>
</evidence>
<protein>
    <submittedName>
        <fullName evidence="5">Related to MFS transporter</fullName>
    </submittedName>
</protein>
<feature type="transmembrane region" description="Helical" evidence="3">
    <location>
        <begin position="66"/>
        <end position="85"/>
    </location>
</feature>
<dbReference type="OrthoDB" id="10027823at2759"/>
<dbReference type="InterPro" id="IPR011701">
    <property type="entry name" value="MFS"/>
</dbReference>
<feature type="transmembrane region" description="Helical" evidence="3">
    <location>
        <begin position="309"/>
        <end position="331"/>
    </location>
</feature>
<feature type="compositionally biased region" description="Low complexity" evidence="2">
    <location>
        <begin position="249"/>
        <end position="265"/>
    </location>
</feature>
<evidence type="ECO:0000259" key="4">
    <source>
        <dbReference type="PROSITE" id="PS50850"/>
    </source>
</evidence>
<evidence type="ECO:0000313" key="6">
    <source>
        <dbReference type="Proteomes" id="UP000324022"/>
    </source>
</evidence>
<dbReference type="SUPFAM" id="SSF103473">
    <property type="entry name" value="MFS general substrate transporter"/>
    <property type="match status" value="1"/>
</dbReference>
<dbReference type="AlphaFoldDB" id="A0A5C3ECH9"/>
<feature type="transmembrane region" description="Helical" evidence="3">
    <location>
        <begin position="199"/>
        <end position="216"/>
    </location>
</feature>
<accession>A0A5C3ECH9</accession>
<feature type="transmembrane region" description="Helical" evidence="3">
    <location>
        <begin position="158"/>
        <end position="179"/>
    </location>
</feature>
<sequence length="454" mass="48214">MSSDSPHAHPHLHLQDNGDKDDRWNRDVRLLLAARFVRMLAFGSSSLILALFLSGLGQTPVQVGRFLTFTLIGDFLLSLVLTFVADSVLGRRNTLRIGALSMLISGLVFATISNTKILLVAAVLGVISPSGNEIGPFRAVEESILAELVEKQYRASLFGWYVVTGSLAASLATWLGGWLNRVVEQDGDGGLMGYYRGVFVVYAVLGLVKLMLSLALSRRCERTPIPAASGPVATSRTEPDERDPLLPRSSSASASSSSSNPASAAREPIFGHGRFAGLCTLFSIDSLGSGMVSQTLQSWFLSRKFNADLSSLGSILSAALFISSISNLFSARLANRIGLVPTMILTHLPSSIILALTPLPNSLVATSAMIVARAATSSMDQAPRSAFLSAFVPAQHRTKVLGLVNTVKTLAQSGGPALTGWLTSQGRMGWAFHVAGAFKTTYDLGLLAAFSTVS</sequence>
<dbReference type="GO" id="GO:0016020">
    <property type="term" value="C:membrane"/>
    <property type="evidence" value="ECO:0007669"/>
    <property type="project" value="UniProtKB-SubCell"/>
</dbReference>
<keyword evidence="3" id="KW-0472">Membrane</keyword>
<name>A0A5C3ECH9_9BASI</name>
<dbReference type="Proteomes" id="UP000324022">
    <property type="component" value="Unassembled WGS sequence"/>
</dbReference>
<dbReference type="EMBL" id="OOIN01000018">
    <property type="protein sequence ID" value="SPO27755.1"/>
    <property type="molecule type" value="Genomic_DNA"/>
</dbReference>
<dbReference type="Pfam" id="PF07690">
    <property type="entry name" value="MFS_1"/>
    <property type="match status" value="2"/>
</dbReference>
<evidence type="ECO:0000313" key="5">
    <source>
        <dbReference type="EMBL" id="SPO27755.1"/>
    </source>
</evidence>
<feature type="region of interest" description="Disordered" evidence="2">
    <location>
        <begin position="227"/>
        <end position="265"/>
    </location>
</feature>
<dbReference type="InterPro" id="IPR020846">
    <property type="entry name" value="MFS_dom"/>
</dbReference>
<dbReference type="Gene3D" id="1.20.1250.20">
    <property type="entry name" value="MFS general substrate transporter like domains"/>
    <property type="match status" value="1"/>
</dbReference>
<feature type="domain" description="Major facilitator superfamily (MFS) profile" evidence="4">
    <location>
        <begin position="27"/>
        <end position="454"/>
    </location>
</feature>
<feature type="transmembrane region" description="Helical" evidence="3">
    <location>
        <begin position="97"/>
        <end position="127"/>
    </location>
</feature>
<evidence type="ECO:0000256" key="2">
    <source>
        <dbReference type="SAM" id="MobiDB-lite"/>
    </source>
</evidence>
<gene>
    <name evidence="5" type="ORF">UTRI_04202_B</name>
</gene>
<dbReference type="PANTHER" id="PTHR23520:SF5">
    <property type="entry name" value="TRANSPORTER, PUTATIVE (AFU_ORTHOLOGUE AFUA_3G04000)-RELATED"/>
    <property type="match status" value="1"/>
</dbReference>
<comment type="subcellular location">
    <subcellularLocation>
        <location evidence="1">Membrane</location>
        <topology evidence="1">Multi-pass membrane protein</topology>
    </subcellularLocation>
</comment>
<proteinExistence type="predicted"/>
<feature type="transmembrane region" description="Helical" evidence="3">
    <location>
        <begin position="32"/>
        <end position="54"/>
    </location>
</feature>